<dbReference type="EMBL" id="CAJVQC010014720">
    <property type="protein sequence ID" value="CAG8659955.1"/>
    <property type="molecule type" value="Genomic_DNA"/>
</dbReference>
<accession>A0ACA9NM51</accession>
<proteinExistence type="predicted"/>
<keyword evidence="2" id="KW-1185">Reference proteome</keyword>
<dbReference type="Proteomes" id="UP000789920">
    <property type="component" value="Unassembled WGS sequence"/>
</dbReference>
<evidence type="ECO:0000313" key="2">
    <source>
        <dbReference type="Proteomes" id="UP000789920"/>
    </source>
</evidence>
<gene>
    <name evidence="1" type="ORF">RPERSI_LOCUS8232</name>
</gene>
<comment type="caution">
    <text evidence="1">The sequence shown here is derived from an EMBL/GenBank/DDBJ whole genome shotgun (WGS) entry which is preliminary data.</text>
</comment>
<protein>
    <submittedName>
        <fullName evidence="1">1266_t:CDS:1</fullName>
    </submittedName>
</protein>
<feature type="non-terminal residue" evidence="1">
    <location>
        <position position="1"/>
    </location>
</feature>
<sequence length="142" mass="16289">LDKVLAISKIRNDILYSCKIKNTKKYDNRIRYLHIATPILSDDEPVEEELTITDLNYQVNNNKNKDNVKDAATKFSNVEKADTRPSNVEKAAIGISNIEKAATKSSNIEKAATRFSNWTNQNFENKNLVTEEEQQWKNTINK</sequence>
<reference evidence="1" key="1">
    <citation type="submission" date="2021-06" db="EMBL/GenBank/DDBJ databases">
        <authorList>
            <person name="Kallberg Y."/>
            <person name="Tangrot J."/>
            <person name="Rosling A."/>
        </authorList>
    </citation>
    <scope>NUCLEOTIDE SEQUENCE</scope>
    <source>
        <strain evidence="1">MA461A</strain>
    </source>
</reference>
<organism evidence="1 2">
    <name type="scientific">Racocetra persica</name>
    <dbReference type="NCBI Taxonomy" id="160502"/>
    <lineage>
        <taxon>Eukaryota</taxon>
        <taxon>Fungi</taxon>
        <taxon>Fungi incertae sedis</taxon>
        <taxon>Mucoromycota</taxon>
        <taxon>Glomeromycotina</taxon>
        <taxon>Glomeromycetes</taxon>
        <taxon>Diversisporales</taxon>
        <taxon>Gigasporaceae</taxon>
        <taxon>Racocetra</taxon>
    </lineage>
</organism>
<name>A0ACA9NM51_9GLOM</name>
<evidence type="ECO:0000313" key="1">
    <source>
        <dbReference type="EMBL" id="CAG8659955.1"/>
    </source>
</evidence>